<keyword evidence="3" id="KW-0812">Transmembrane</keyword>
<evidence type="ECO:0000313" key="5">
    <source>
        <dbReference type="Proteomes" id="UP000554520"/>
    </source>
</evidence>
<feature type="region of interest" description="Disordered" evidence="2">
    <location>
        <begin position="284"/>
        <end position="304"/>
    </location>
</feature>
<dbReference type="InterPro" id="IPR050445">
    <property type="entry name" value="Bact_polysacc_biosynth/exp"/>
</dbReference>
<sequence length="396" mass="44781">MNTHKMPTESPPILSRTERKQPPLTRISWSTLSFLVVVIIPILLIVSYYTFIASDQYRSQTLFAVRGTTTSPLSLLGLTSLPGANVQSGDAHIVSDYIQSKQVLIDVLEKKQIDARKYYSNLNIDAVYRIKRDLSFDEFLEYWNRMTDVEFNSNTGITTFNVNAFSARDAQLMSESVLSVSEELVNRLSDNARQQLISTAKEEVERTENRLKNARQAVESFRNREQALDPQLLAQSEQTIIGELQTKLVELKARQNALLATTQNSPTLRVINREIEAIEEQIENQKKRVGSGGSHDSDTSSERSLSRIYTDYSTLLLEQEFAEKAYTSALTSLEQSLSEARKQERYFAIIAAPSLPEVALYPKRTSNVLMSIAGLCVCWLLGYLIVQSVRDHAIRI</sequence>
<accession>A0A839UJ20</accession>
<keyword evidence="3" id="KW-1133">Transmembrane helix</keyword>
<dbReference type="RefSeq" id="WP_183665622.1">
    <property type="nucleotide sequence ID" value="NZ_JACHXN010000041.1"/>
</dbReference>
<comment type="caution">
    <text evidence="4">The sequence shown here is derived from an EMBL/GenBank/DDBJ whole genome shotgun (WGS) entry which is preliminary data.</text>
</comment>
<evidence type="ECO:0000256" key="2">
    <source>
        <dbReference type="SAM" id="MobiDB-lite"/>
    </source>
</evidence>
<dbReference type="Proteomes" id="UP000554520">
    <property type="component" value="Unassembled WGS sequence"/>
</dbReference>
<feature type="transmembrane region" description="Helical" evidence="3">
    <location>
        <begin position="368"/>
        <end position="386"/>
    </location>
</feature>
<protein>
    <submittedName>
        <fullName evidence="4">Capsular polysaccharide transport system permease protein</fullName>
    </submittedName>
</protein>
<proteinExistence type="predicted"/>
<dbReference type="AlphaFoldDB" id="A0A839UJ20"/>
<dbReference type="PANTHER" id="PTHR32309">
    <property type="entry name" value="TYROSINE-PROTEIN KINASE"/>
    <property type="match status" value="1"/>
</dbReference>
<dbReference type="EMBL" id="JACHXN010000041">
    <property type="protein sequence ID" value="MBB3149753.1"/>
    <property type="molecule type" value="Genomic_DNA"/>
</dbReference>
<dbReference type="GO" id="GO:0004713">
    <property type="term" value="F:protein tyrosine kinase activity"/>
    <property type="evidence" value="ECO:0007669"/>
    <property type="project" value="TreeGrafter"/>
</dbReference>
<feature type="compositionally biased region" description="Basic and acidic residues" evidence="2">
    <location>
        <begin position="295"/>
        <end position="304"/>
    </location>
</feature>
<dbReference type="GO" id="GO:0005886">
    <property type="term" value="C:plasma membrane"/>
    <property type="evidence" value="ECO:0007669"/>
    <property type="project" value="TreeGrafter"/>
</dbReference>
<feature type="transmembrane region" description="Helical" evidence="3">
    <location>
        <begin position="27"/>
        <end position="51"/>
    </location>
</feature>
<evidence type="ECO:0000256" key="1">
    <source>
        <dbReference type="SAM" id="Coils"/>
    </source>
</evidence>
<keyword evidence="5" id="KW-1185">Reference proteome</keyword>
<name>A0A839UJ20_9HYPH</name>
<evidence type="ECO:0000256" key="3">
    <source>
        <dbReference type="SAM" id="Phobius"/>
    </source>
</evidence>
<feature type="coiled-coil region" evidence="1">
    <location>
        <begin position="197"/>
        <end position="224"/>
    </location>
</feature>
<gene>
    <name evidence="4" type="ORF">FHS21_006207</name>
</gene>
<dbReference type="PANTHER" id="PTHR32309:SF13">
    <property type="entry name" value="FERRIC ENTEROBACTIN TRANSPORT PROTEIN FEPE"/>
    <property type="match status" value="1"/>
</dbReference>
<reference evidence="4 5" key="1">
    <citation type="submission" date="2020-08" db="EMBL/GenBank/DDBJ databases">
        <title>Genomic Encyclopedia of Type Strains, Phase III (KMG-III): the genomes of soil and plant-associated and newly described type strains.</title>
        <authorList>
            <person name="Whitman W."/>
        </authorList>
    </citation>
    <scope>NUCLEOTIDE SEQUENCE [LARGE SCALE GENOMIC DNA]</scope>
    <source>
        <strain evidence="4 5">CECT 7015</strain>
    </source>
</reference>
<evidence type="ECO:0000313" key="4">
    <source>
        <dbReference type="EMBL" id="MBB3149753.1"/>
    </source>
</evidence>
<keyword evidence="3" id="KW-0472">Membrane</keyword>
<keyword evidence="1" id="KW-0175">Coiled coil</keyword>
<organism evidence="4 5">
    <name type="scientific">Phyllobacterium trifolii</name>
    <dbReference type="NCBI Taxonomy" id="300193"/>
    <lineage>
        <taxon>Bacteria</taxon>
        <taxon>Pseudomonadati</taxon>
        <taxon>Pseudomonadota</taxon>
        <taxon>Alphaproteobacteria</taxon>
        <taxon>Hyphomicrobiales</taxon>
        <taxon>Phyllobacteriaceae</taxon>
        <taxon>Phyllobacterium</taxon>
    </lineage>
</organism>